<organism evidence="1 2">
    <name type="scientific">Metabacillus herbersteinensis</name>
    <dbReference type="NCBI Taxonomy" id="283816"/>
    <lineage>
        <taxon>Bacteria</taxon>
        <taxon>Bacillati</taxon>
        <taxon>Bacillota</taxon>
        <taxon>Bacilli</taxon>
        <taxon>Bacillales</taxon>
        <taxon>Bacillaceae</taxon>
        <taxon>Metabacillus</taxon>
    </lineage>
</organism>
<gene>
    <name evidence="1" type="ORF">ACFFIX_10565</name>
</gene>
<evidence type="ECO:0000313" key="2">
    <source>
        <dbReference type="Proteomes" id="UP001589854"/>
    </source>
</evidence>
<evidence type="ECO:0000313" key="1">
    <source>
        <dbReference type="EMBL" id="MFC0271893.1"/>
    </source>
</evidence>
<sequence length="92" mass="10591">MIKKQKVILSGIALSTIGVTSLVLKDKSRRYKIEDSMKKAKRKIMKFMSKEVKLDNFPVKKAGHPDPHDIDDNKMVSEGAMYAVQYYDEKKQ</sequence>
<dbReference type="Proteomes" id="UP001589854">
    <property type="component" value="Unassembled WGS sequence"/>
</dbReference>
<dbReference type="RefSeq" id="WP_378933625.1">
    <property type="nucleotide sequence ID" value="NZ_JBHLVO010000007.1"/>
</dbReference>
<dbReference type="EMBL" id="JBHLVO010000007">
    <property type="protein sequence ID" value="MFC0271893.1"/>
    <property type="molecule type" value="Genomic_DNA"/>
</dbReference>
<keyword evidence="2" id="KW-1185">Reference proteome</keyword>
<proteinExistence type="predicted"/>
<name>A0ABV6GDY7_9BACI</name>
<protein>
    <submittedName>
        <fullName evidence="1">Uncharacterized protein</fullName>
    </submittedName>
</protein>
<comment type="caution">
    <text evidence="1">The sequence shown here is derived from an EMBL/GenBank/DDBJ whole genome shotgun (WGS) entry which is preliminary data.</text>
</comment>
<reference evidence="1 2" key="1">
    <citation type="submission" date="2024-09" db="EMBL/GenBank/DDBJ databases">
        <authorList>
            <person name="Sun Q."/>
            <person name="Mori K."/>
        </authorList>
    </citation>
    <scope>NUCLEOTIDE SEQUENCE [LARGE SCALE GENOMIC DNA]</scope>
    <source>
        <strain evidence="1 2">CCM 7228</strain>
    </source>
</reference>
<accession>A0ABV6GDY7</accession>